<name>A0ABP7SQA4_9BACT</name>
<evidence type="ECO:0000256" key="1">
    <source>
        <dbReference type="ARBA" id="ARBA00004141"/>
    </source>
</evidence>
<evidence type="ECO:0000313" key="7">
    <source>
        <dbReference type="EMBL" id="GAA4015011.1"/>
    </source>
</evidence>
<organism evidence="7 8">
    <name type="scientific">Hymenobacter fastidiosus</name>
    <dbReference type="NCBI Taxonomy" id="486264"/>
    <lineage>
        <taxon>Bacteria</taxon>
        <taxon>Pseudomonadati</taxon>
        <taxon>Bacteroidota</taxon>
        <taxon>Cytophagia</taxon>
        <taxon>Cytophagales</taxon>
        <taxon>Hymenobacteraceae</taxon>
        <taxon>Hymenobacter</taxon>
    </lineage>
</organism>
<keyword evidence="3 5" id="KW-1133">Transmembrane helix</keyword>
<proteinExistence type="predicted"/>
<evidence type="ECO:0000259" key="6">
    <source>
        <dbReference type="Pfam" id="PF04932"/>
    </source>
</evidence>
<feature type="transmembrane region" description="Helical" evidence="5">
    <location>
        <begin position="125"/>
        <end position="147"/>
    </location>
</feature>
<reference evidence="8" key="1">
    <citation type="journal article" date="2019" name="Int. J. Syst. Evol. Microbiol.">
        <title>The Global Catalogue of Microorganisms (GCM) 10K type strain sequencing project: providing services to taxonomists for standard genome sequencing and annotation.</title>
        <authorList>
            <consortium name="The Broad Institute Genomics Platform"/>
            <consortium name="The Broad Institute Genome Sequencing Center for Infectious Disease"/>
            <person name="Wu L."/>
            <person name="Ma J."/>
        </authorList>
    </citation>
    <scope>NUCLEOTIDE SEQUENCE [LARGE SCALE GENOMIC DNA]</scope>
    <source>
        <strain evidence="8">JCM 17224</strain>
    </source>
</reference>
<dbReference type="RefSeq" id="WP_345074143.1">
    <property type="nucleotide sequence ID" value="NZ_BAABDJ010000035.1"/>
</dbReference>
<evidence type="ECO:0000256" key="5">
    <source>
        <dbReference type="SAM" id="Phobius"/>
    </source>
</evidence>
<protein>
    <recommendedName>
        <fullName evidence="6">O-antigen ligase-related domain-containing protein</fullName>
    </recommendedName>
</protein>
<feature type="transmembrane region" description="Helical" evidence="5">
    <location>
        <begin position="167"/>
        <end position="187"/>
    </location>
</feature>
<feature type="transmembrane region" description="Helical" evidence="5">
    <location>
        <begin position="342"/>
        <end position="365"/>
    </location>
</feature>
<comment type="caution">
    <text evidence="7">The sequence shown here is derived from an EMBL/GenBank/DDBJ whole genome shotgun (WGS) entry which is preliminary data.</text>
</comment>
<dbReference type="InterPro" id="IPR051533">
    <property type="entry name" value="WaaL-like"/>
</dbReference>
<feature type="transmembrane region" description="Helical" evidence="5">
    <location>
        <begin position="68"/>
        <end position="86"/>
    </location>
</feature>
<feature type="transmembrane region" description="Helical" evidence="5">
    <location>
        <begin position="37"/>
        <end position="56"/>
    </location>
</feature>
<keyword evidence="4 5" id="KW-0472">Membrane</keyword>
<feature type="transmembrane region" description="Helical" evidence="5">
    <location>
        <begin position="194"/>
        <end position="212"/>
    </location>
</feature>
<gene>
    <name evidence="7" type="ORF">GCM10022408_30360</name>
</gene>
<sequence>MASPLAATFTTPRLHYAATLFCALIIVGLFVAHYFRILPSIGIVGLSLTAIVYAVVYKQAANQQQWPVFGALMVIYVIHLLSGLTTDPANLGEYRRDVVLQLPFLLLPLTFWVLPALPASKLRNLWLLFIGCVVVSALISTGYYLLHMAVINEIYLHSKIMPTEPDHIRFSLMVTLAVAAGVVLWYWGNMSVRWRTALIAAVLYLVLFQHMLAVRSGLVTLYAVGGVFFLWLIFLAKQYRQALYLAGCLALLPAVSYLAFPTFQNKFTNTKEDLGKVNDTKAANSYSLVARVYSYKAAWEIIKQNPTVGVGKADMEDEMAEQFRQNYPSIERSSYLLPHNQLIYDLVAFGFLGTLLFIVCFYYPALWSWPRFAPLLVAQYTLVTLSFLVEYTLETQIGLTFSLFFLLLALNGLLPATRPEKEWRPA</sequence>
<evidence type="ECO:0000256" key="2">
    <source>
        <dbReference type="ARBA" id="ARBA00022692"/>
    </source>
</evidence>
<feature type="transmembrane region" description="Helical" evidence="5">
    <location>
        <begin position="14"/>
        <end position="31"/>
    </location>
</feature>
<feature type="transmembrane region" description="Helical" evidence="5">
    <location>
        <begin position="242"/>
        <end position="260"/>
    </location>
</feature>
<evidence type="ECO:0000256" key="4">
    <source>
        <dbReference type="ARBA" id="ARBA00023136"/>
    </source>
</evidence>
<accession>A0ABP7SQA4</accession>
<keyword evidence="2 5" id="KW-0812">Transmembrane</keyword>
<feature type="transmembrane region" description="Helical" evidence="5">
    <location>
        <begin position="395"/>
        <end position="414"/>
    </location>
</feature>
<dbReference type="Pfam" id="PF04932">
    <property type="entry name" value="Wzy_C"/>
    <property type="match status" value="1"/>
</dbReference>
<feature type="transmembrane region" description="Helical" evidence="5">
    <location>
        <begin position="98"/>
        <end position="118"/>
    </location>
</feature>
<feature type="transmembrane region" description="Helical" evidence="5">
    <location>
        <begin position="372"/>
        <end position="389"/>
    </location>
</feature>
<comment type="subcellular location">
    <subcellularLocation>
        <location evidence="1">Membrane</location>
        <topology evidence="1">Multi-pass membrane protein</topology>
    </subcellularLocation>
</comment>
<dbReference type="PANTHER" id="PTHR37422:SF13">
    <property type="entry name" value="LIPOPOLYSACCHARIDE BIOSYNTHESIS PROTEIN PA4999-RELATED"/>
    <property type="match status" value="1"/>
</dbReference>
<dbReference type="PANTHER" id="PTHR37422">
    <property type="entry name" value="TEICHURONIC ACID BIOSYNTHESIS PROTEIN TUAE"/>
    <property type="match status" value="1"/>
</dbReference>
<keyword evidence="8" id="KW-1185">Reference proteome</keyword>
<evidence type="ECO:0000256" key="3">
    <source>
        <dbReference type="ARBA" id="ARBA00022989"/>
    </source>
</evidence>
<feature type="domain" description="O-antigen ligase-related" evidence="6">
    <location>
        <begin position="214"/>
        <end position="358"/>
    </location>
</feature>
<dbReference type="EMBL" id="BAABDJ010000035">
    <property type="protein sequence ID" value="GAA4015011.1"/>
    <property type="molecule type" value="Genomic_DNA"/>
</dbReference>
<dbReference type="Proteomes" id="UP001500567">
    <property type="component" value="Unassembled WGS sequence"/>
</dbReference>
<evidence type="ECO:0000313" key="8">
    <source>
        <dbReference type="Proteomes" id="UP001500567"/>
    </source>
</evidence>
<feature type="transmembrane region" description="Helical" evidence="5">
    <location>
        <begin position="218"/>
        <end position="235"/>
    </location>
</feature>
<dbReference type="InterPro" id="IPR007016">
    <property type="entry name" value="O-antigen_ligase-rel_domated"/>
</dbReference>